<evidence type="ECO:0000313" key="1">
    <source>
        <dbReference type="EMBL" id="KAI8544431.1"/>
    </source>
</evidence>
<accession>A0ACC0MV27</accession>
<organism evidence="1 2">
    <name type="scientific">Rhododendron molle</name>
    <name type="common">Chinese azalea</name>
    <name type="synonym">Azalea mollis</name>
    <dbReference type="NCBI Taxonomy" id="49168"/>
    <lineage>
        <taxon>Eukaryota</taxon>
        <taxon>Viridiplantae</taxon>
        <taxon>Streptophyta</taxon>
        <taxon>Embryophyta</taxon>
        <taxon>Tracheophyta</taxon>
        <taxon>Spermatophyta</taxon>
        <taxon>Magnoliopsida</taxon>
        <taxon>eudicotyledons</taxon>
        <taxon>Gunneridae</taxon>
        <taxon>Pentapetalae</taxon>
        <taxon>asterids</taxon>
        <taxon>Ericales</taxon>
        <taxon>Ericaceae</taxon>
        <taxon>Ericoideae</taxon>
        <taxon>Rhodoreae</taxon>
        <taxon>Rhododendron</taxon>
    </lineage>
</organism>
<protein>
    <submittedName>
        <fullName evidence="1">Uncharacterized protein</fullName>
    </submittedName>
</protein>
<dbReference type="Proteomes" id="UP001062846">
    <property type="component" value="Chromosome 8"/>
</dbReference>
<comment type="caution">
    <text evidence="1">The sequence shown here is derived from an EMBL/GenBank/DDBJ whole genome shotgun (WGS) entry which is preliminary data.</text>
</comment>
<gene>
    <name evidence="1" type="ORF">RHMOL_Rhmol08G0296100</name>
</gene>
<dbReference type="EMBL" id="CM046395">
    <property type="protein sequence ID" value="KAI8544431.1"/>
    <property type="molecule type" value="Genomic_DNA"/>
</dbReference>
<reference evidence="1" key="1">
    <citation type="submission" date="2022-02" db="EMBL/GenBank/DDBJ databases">
        <title>Plant Genome Project.</title>
        <authorList>
            <person name="Zhang R.-G."/>
        </authorList>
    </citation>
    <scope>NUCLEOTIDE SEQUENCE</scope>
    <source>
        <strain evidence="1">AT1</strain>
    </source>
</reference>
<evidence type="ECO:0000313" key="2">
    <source>
        <dbReference type="Proteomes" id="UP001062846"/>
    </source>
</evidence>
<keyword evidence="2" id="KW-1185">Reference proteome</keyword>
<name>A0ACC0MV27_RHOML</name>
<sequence length="114" mass="12879">MVVLRSGKRGQSSFDKVVLKSEKRQREWSSSDWASLPEGIVDFNPQPINPTLRLSPLRDRMHAMVLCCRPSKGSPSQTTLQAVSKSHLLSPLLYTASPPFLFALWMNVRVSFCF</sequence>
<proteinExistence type="predicted"/>